<evidence type="ECO:0000313" key="3">
    <source>
        <dbReference type="Proteomes" id="UP000827092"/>
    </source>
</evidence>
<dbReference type="Proteomes" id="UP000827092">
    <property type="component" value="Unassembled WGS sequence"/>
</dbReference>
<reference evidence="2 3" key="1">
    <citation type="journal article" date="2022" name="Nat. Ecol. Evol.">
        <title>A masculinizing supergene underlies an exaggerated male reproductive morph in a spider.</title>
        <authorList>
            <person name="Hendrickx F."/>
            <person name="De Corte Z."/>
            <person name="Sonet G."/>
            <person name="Van Belleghem S.M."/>
            <person name="Kostlbacher S."/>
            <person name="Vangestel C."/>
        </authorList>
    </citation>
    <scope>NUCLEOTIDE SEQUENCE [LARGE SCALE GENOMIC DNA]</scope>
    <source>
        <strain evidence="2">W744_W776</strain>
    </source>
</reference>
<feature type="non-terminal residue" evidence="2">
    <location>
        <position position="34"/>
    </location>
</feature>
<keyword evidence="3" id="KW-1185">Reference proteome</keyword>
<proteinExistence type="predicted"/>
<feature type="transmembrane region" description="Helical" evidence="1">
    <location>
        <begin position="6"/>
        <end position="25"/>
    </location>
</feature>
<comment type="caution">
    <text evidence="2">The sequence shown here is derived from an EMBL/GenBank/DDBJ whole genome shotgun (WGS) entry which is preliminary data.</text>
</comment>
<sequence>MALLEDSLIVSVSQVLFFAGGWVFFMKQLFRDYE</sequence>
<dbReference type="EMBL" id="JAFNEN010000043">
    <property type="protein sequence ID" value="KAG8198127.1"/>
    <property type="molecule type" value="Genomic_DNA"/>
</dbReference>
<keyword evidence="1" id="KW-0472">Membrane</keyword>
<organism evidence="2 3">
    <name type="scientific">Oedothorax gibbosus</name>
    <dbReference type="NCBI Taxonomy" id="931172"/>
    <lineage>
        <taxon>Eukaryota</taxon>
        <taxon>Metazoa</taxon>
        <taxon>Ecdysozoa</taxon>
        <taxon>Arthropoda</taxon>
        <taxon>Chelicerata</taxon>
        <taxon>Arachnida</taxon>
        <taxon>Araneae</taxon>
        <taxon>Araneomorphae</taxon>
        <taxon>Entelegynae</taxon>
        <taxon>Araneoidea</taxon>
        <taxon>Linyphiidae</taxon>
        <taxon>Erigoninae</taxon>
        <taxon>Oedothorax</taxon>
    </lineage>
</organism>
<keyword evidence="1" id="KW-1133">Transmembrane helix</keyword>
<name>A0AAV6VN89_9ARAC</name>
<gene>
    <name evidence="2" type="ORF">JTE90_006880</name>
</gene>
<evidence type="ECO:0000256" key="1">
    <source>
        <dbReference type="SAM" id="Phobius"/>
    </source>
</evidence>
<protein>
    <submittedName>
        <fullName evidence="2">Uncharacterized protein</fullName>
    </submittedName>
</protein>
<keyword evidence="1" id="KW-0812">Transmembrane</keyword>
<accession>A0AAV6VN89</accession>
<dbReference type="AlphaFoldDB" id="A0AAV6VN89"/>
<evidence type="ECO:0000313" key="2">
    <source>
        <dbReference type="EMBL" id="KAG8198127.1"/>
    </source>
</evidence>